<dbReference type="Gramene" id="RZC56416">
    <property type="protein sequence ID" value="RZC56416"/>
    <property type="gene ID" value="C5167_015280"/>
</dbReference>
<evidence type="ECO:0000313" key="2">
    <source>
        <dbReference type="Proteomes" id="UP000316621"/>
    </source>
</evidence>
<dbReference type="Proteomes" id="UP000316621">
    <property type="component" value="Chromosome 3"/>
</dbReference>
<reference evidence="1 2" key="1">
    <citation type="journal article" date="2018" name="Science">
        <title>The opium poppy genome and morphinan production.</title>
        <authorList>
            <person name="Guo L."/>
            <person name="Winzer T."/>
            <person name="Yang X."/>
            <person name="Li Y."/>
            <person name="Ning Z."/>
            <person name="He Z."/>
            <person name="Teodor R."/>
            <person name="Lu Y."/>
            <person name="Bowser T.A."/>
            <person name="Graham I.A."/>
            <person name="Ye K."/>
        </authorList>
    </citation>
    <scope>NUCLEOTIDE SEQUENCE [LARGE SCALE GENOMIC DNA]</scope>
    <source>
        <strain evidence="2">cv. HN1</strain>
        <tissue evidence="1">Leaves</tissue>
    </source>
</reference>
<proteinExistence type="predicted"/>
<keyword evidence="2" id="KW-1185">Reference proteome</keyword>
<accession>A0A4Y7J7G6</accession>
<protein>
    <submittedName>
        <fullName evidence="1">Uncharacterized protein</fullName>
    </submittedName>
</protein>
<name>A0A4Y7J7G6_PAPSO</name>
<dbReference type="EMBL" id="CM010717">
    <property type="protein sequence ID" value="RZC56416.1"/>
    <property type="molecule type" value="Genomic_DNA"/>
</dbReference>
<sequence length="117" mass="13593">MDEILHQDLAQDELNTVLAVVVQGEMNQSNLIFPLVQDVYQVNEFEELPCQGQTKYQSYFVLTGEKNSRINFCYFSKKPTYYQLMEVLLNSRSQAWSRLLKLQATTVFVMVAVPIDF</sequence>
<dbReference type="AlphaFoldDB" id="A0A4Y7J7G6"/>
<gene>
    <name evidence="1" type="ORF">C5167_015280</name>
</gene>
<evidence type="ECO:0000313" key="1">
    <source>
        <dbReference type="EMBL" id="RZC56416.1"/>
    </source>
</evidence>
<organism evidence="1 2">
    <name type="scientific">Papaver somniferum</name>
    <name type="common">Opium poppy</name>
    <dbReference type="NCBI Taxonomy" id="3469"/>
    <lineage>
        <taxon>Eukaryota</taxon>
        <taxon>Viridiplantae</taxon>
        <taxon>Streptophyta</taxon>
        <taxon>Embryophyta</taxon>
        <taxon>Tracheophyta</taxon>
        <taxon>Spermatophyta</taxon>
        <taxon>Magnoliopsida</taxon>
        <taxon>Ranunculales</taxon>
        <taxon>Papaveraceae</taxon>
        <taxon>Papaveroideae</taxon>
        <taxon>Papaver</taxon>
    </lineage>
</organism>